<keyword evidence="8" id="KW-0862">Zinc</keyword>
<evidence type="ECO:0000256" key="4">
    <source>
        <dbReference type="ARBA" id="ARBA00022695"/>
    </source>
</evidence>
<gene>
    <name evidence="15" type="ORF">HMPREF0083_05796</name>
</gene>
<dbReference type="FunFam" id="1.10.8.60:FF:000013">
    <property type="entry name" value="DNA polymerase III subunit gamma/tau"/>
    <property type="match status" value="1"/>
</dbReference>
<dbReference type="GO" id="GO:0046872">
    <property type="term" value="F:metal ion binding"/>
    <property type="evidence" value="ECO:0007669"/>
    <property type="project" value="UniProtKB-KW"/>
</dbReference>
<evidence type="ECO:0000256" key="3">
    <source>
        <dbReference type="ARBA" id="ARBA00022679"/>
    </source>
</evidence>
<keyword evidence="16" id="KW-1185">Reference proteome</keyword>
<dbReference type="InterPro" id="IPR008921">
    <property type="entry name" value="DNA_pol3_clamp-load_cplx_C"/>
</dbReference>
<dbReference type="Pfam" id="PF20964">
    <property type="entry name" value="DnaX_C"/>
    <property type="match status" value="1"/>
</dbReference>
<dbReference type="HOGENOM" id="CLU_006229_0_3_9"/>
<keyword evidence="6" id="KW-0479">Metal-binding</keyword>
<dbReference type="eggNOG" id="COG2812">
    <property type="taxonomic scope" value="Bacteria"/>
</dbReference>
<dbReference type="Pfam" id="PF13177">
    <property type="entry name" value="DNA_pol3_delta2"/>
    <property type="match status" value="1"/>
</dbReference>
<feature type="region of interest" description="Disordered" evidence="13">
    <location>
        <begin position="545"/>
        <end position="566"/>
    </location>
</feature>
<dbReference type="InterPro" id="IPR001270">
    <property type="entry name" value="ClpA/B"/>
</dbReference>
<evidence type="ECO:0000256" key="8">
    <source>
        <dbReference type="ARBA" id="ARBA00022833"/>
    </source>
</evidence>
<evidence type="ECO:0000313" key="15">
    <source>
        <dbReference type="EMBL" id="ERI05221.1"/>
    </source>
</evidence>
<dbReference type="GO" id="GO:0005524">
    <property type="term" value="F:ATP binding"/>
    <property type="evidence" value="ECO:0007669"/>
    <property type="project" value="UniProtKB-KW"/>
</dbReference>
<dbReference type="InterPro" id="IPR050238">
    <property type="entry name" value="DNA_Rep/Repair_Clamp_Loader"/>
</dbReference>
<dbReference type="InterPro" id="IPR045085">
    <property type="entry name" value="HLD_clamp_pol_III_gamma_tau"/>
</dbReference>
<organism evidence="15 16">
    <name type="scientific">Aneurinibacillus aneurinilyticus ATCC 12856</name>
    <dbReference type="NCBI Taxonomy" id="649747"/>
    <lineage>
        <taxon>Bacteria</taxon>
        <taxon>Bacillati</taxon>
        <taxon>Bacillota</taxon>
        <taxon>Bacilli</taxon>
        <taxon>Bacillales</taxon>
        <taxon>Paenibacillaceae</taxon>
        <taxon>Aneurinibacillus group</taxon>
        <taxon>Aneurinibacillus</taxon>
    </lineage>
</organism>
<dbReference type="PRINTS" id="PR00300">
    <property type="entry name" value="CLPPROTEASEA"/>
</dbReference>
<dbReference type="PANTHER" id="PTHR11669">
    <property type="entry name" value="REPLICATION FACTOR C / DNA POLYMERASE III GAMMA-TAU SUBUNIT"/>
    <property type="match status" value="1"/>
</dbReference>
<dbReference type="Pfam" id="PF22608">
    <property type="entry name" value="DNAX_ATPase_lid"/>
    <property type="match status" value="1"/>
</dbReference>
<dbReference type="STRING" id="649747.HMPREF0083_05796"/>
<dbReference type="SUPFAM" id="SSF52540">
    <property type="entry name" value="P-loop containing nucleoside triphosphate hydrolases"/>
    <property type="match status" value="1"/>
</dbReference>
<dbReference type="Pfam" id="PF12169">
    <property type="entry name" value="DNA_pol3_gamma3"/>
    <property type="match status" value="1"/>
</dbReference>
<keyword evidence="3" id="KW-0808">Transferase</keyword>
<evidence type="ECO:0000256" key="10">
    <source>
        <dbReference type="ARBA" id="ARBA00022932"/>
    </source>
</evidence>
<evidence type="ECO:0000256" key="11">
    <source>
        <dbReference type="ARBA" id="ARBA00049244"/>
    </source>
</evidence>
<evidence type="ECO:0000256" key="2">
    <source>
        <dbReference type="ARBA" id="ARBA00012417"/>
    </source>
</evidence>
<evidence type="ECO:0000256" key="13">
    <source>
        <dbReference type="SAM" id="MobiDB-lite"/>
    </source>
</evidence>
<keyword evidence="10" id="KW-0239">DNA-directed DNA polymerase</keyword>
<evidence type="ECO:0000256" key="9">
    <source>
        <dbReference type="ARBA" id="ARBA00022840"/>
    </source>
</evidence>
<dbReference type="GO" id="GO:0006261">
    <property type="term" value="P:DNA-templated DNA replication"/>
    <property type="evidence" value="ECO:0007669"/>
    <property type="project" value="TreeGrafter"/>
</dbReference>
<keyword evidence="7" id="KW-0547">Nucleotide-binding</keyword>
<dbReference type="InterPro" id="IPR022754">
    <property type="entry name" value="DNA_pol_III_gamma-3"/>
</dbReference>
<keyword evidence="9" id="KW-0067">ATP-binding</keyword>
<dbReference type="PATRIC" id="fig|649747.3.peg.5199"/>
<evidence type="ECO:0000256" key="5">
    <source>
        <dbReference type="ARBA" id="ARBA00022705"/>
    </source>
</evidence>
<dbReference type="NCBIfam" id="TIGR02397">
    <property type="entry name" value="dnaX_nterm"/>
    <property type="match status" value="1"/>
</dbReference>
<feature type="region of interest" description="Disordered" evidence="13">
    <location>
        <begin position="413"/>
        <end position="434"/>
    </location>
</feature>
<dbReference type="Gene3D" id="3.40.50.300">
    <property type="entry name" value="P-loop containing nucleotide triphosphate hydrolases"/>
    <property type="match status" value="1"/>
</dbReference>
<comment type="catalytic activity">
    <reaction evidence="11">
        <text>DNA(n) + a 2'-deoxyribonucleoside 5'-triphosphate = DNA(n+1) + diphosphate</text>
        <dbReference type="Rhea" id="RHEA:22508"/>
        <dbReference type="Rhea" id="RHEA-COMP:17339"/>
        <dbReference type="Rhea" id="RHEA-COMP:17340"/>
        <dbReference type="ChEBI" id="CHEBI:33019"/>
        <dbReference type="ChEBI" id="CHEBI:61560"/>
        <dbReference type="ChEBI" id="CHEBI:173112"/>
        <dbReference type="EC" id="2.7.7.7"/>
    </reaction>
</comment>
<comment type="caution">
    <text evidence="15">The sequence shown here is derived from an EMBL/GenBank/DDBJ whole genome shotgun (WGS) entry which is preliminary data.</text>
</comment>
<protein>
    <recommendedName>
        <fullName evidence="2">DNA-directed DNA polymerase</fullName>
        <ecNumber evidence="2">2.7.7.7</ecNumber>
    </recommendedName>
</protein>
<evidence type="ECO:0000313" key="16">
    <source>
        <dbReference type="Proteomes" id="UP000016511"/>
    </source>
</evidence>
<dbReference type="SUPFAM" id="SSF48019">
    <property type="entry name" value="post-AAA+ oligomerization domain-like"/>
    <property type="match status" value="1"/>
</dbReference>
<evidence type="ECO:0000256" key="6">
    <source>
        <dbReference type="ARBA" id="ARBA00022723"/>
    </source>
</evidence>
<reference evidence="15 16" key="1">
    <citation type="submission" date="2013-08" db="EMBL/GenBank/DDBJ databases">
        <authorList>
            <person name="Weinstock G."/>
            <person name="Sodergren E."/>
            <person name="Wylie T."/>
            <person name="Fulton L."/>
            <person name="Fulton R."/>
            <person name="Fronick C."/>
            <person name="O'Laughlin M."/>
            <person name="Godfrey J."/>
            <person name="Miner T."/>
            <person name="Herter B."/>
            <person name="Appelbaum E."/>
            <person name="Cordes M."/>
            <person name="Lek S."/>
            <person name="Wollam A."/>
            <person name="Pepin K.H."/>
            <person name="Palsikar V.B."/>
            <person name="Mitreva M."/>
            <person name="Wilson R.K."/>
        </authorList>
    </citation>
    <scope>NUCLEOTIDE SEQUENCE [LARGE SCALE GENOMIC DNA]</scope>
    <source>
        <strain evidence="15 16">ATCC 12856</strain>
    </source>
</reference>
<evidence type="ECO:0000256" key="7">
    <source>
        <dbReference type="ARBA" id="ARBA00022741"/>
    </source>
</evidence>
<comment type="similarity">
    <text evidence="1">Belongs to the DnaX/STICHEL family.</text>
</comment>
<dbReference type="NCBIfam" id="NF004046">
    <property type="entry name" value="PRK05563.1"/>
    <property type="match status" value="1"/>
</dbReference>
<dbReference type="GO" id="GO:0009360">
    <property type="term" value="C:DNA polymerase III complex"/>
    <property type="evidence" value="ECO:0007669"/>
    <property type="project" value="InterPro"/>
</dbReference>
<dbReference type="CDD" id="cd00009">
    <property type="entry name" value="AAA"/>
    <property type="match status" value="1"/>
</dbReference>
<evidence type="ECO:0000256" key="1">
    <source>
        <dbReference type="ARBA" id="ARBA00006360"/>
    </source>
</evidence>
<dbReference type="Proteomes" id="UP000016511">
    <property type="component" value="Unassembled WGS sequence"/>
</dbReference>
<feature type="coiled-coil region" evidence="12">
    <location>
        <begin position="385"/>
        <end position="412"/>
    </location>
</feature>
<name>U1Y2S3_ANEAE</name>
<dbReference type="AlphaFoldDB" id="U1Y2S3"/>
<proteinExistence type="inferred from homology"/>
<dbReference type="EMBL" id="AWSJ01000362">
    <property type="protein sequence ID" value="ERI05221.1"/>
    <property type="molecule type" value="Genomic_DNA"/>
</dbReference>
<accession>U1Y2S3</accession>
<evidence type="ECO:0000259" key="14">
    <source>
        <dbReference type="SMART" id="SM00382"/>
    </source>
</evidence>
<sequence>MQERWRYKMAYRALYRIWRPQSFADIVGQEHVTRTLQNALKEQRFSHAYLFNGPRGTGKTSAAKVMAKAVNCERGPAEEPCNECAACRGITEGSVVDVMEIDAASNRRIEEIRDIRDKVKYAPTQVRYKVYIVDEVHMLTPEAFNALLKTLEEPPAHVIFILATTDPHKLPATIISRCQRFDFRRIGSAQIVERMKQAILAENIEISDQALTFIARMAEGGMRDALSLLDQALSFGGEQIELEDVMAITGSASQAMLASTARCIMEGEASEALNVVQQLVQNGKSPEQFLDDLLFYFRDLLLYKTAPQLEEIQDRMMLDEQFRELGDAFDTSRLFLIIEKLNQAKNDMKRASQTRIMLELILIQLCQIGEQKSHVVVQAEATSGGKMSSEEVEQLKQRINMLEKQIKQLDRGNVGRQEAAPVSGTRKEPRRTGMQQTVKIPTGRIREVASASIEPQLKRLRSIWPDILHQVKSKSVRLHAWLLDGRPAALSQDGLVVCFKSVIHCETTARELNKQLIEEVVKGFINRPVELFTLMENQWEEISSSVGVSEQEQGEDTKQEEAQSEPVVDEAVKLFGEELVDIKD</sequence>
<evidence type="ECO:0000256" key="12">
    <source>
        <dbReference type="SAM" id="Coils"/>
    </source>
</evidence>
<dbReference type="SMART" id="SM00382">
    <property type="entry name" value="AAA"/>
    <property type="match status" value="1"/>
</dbReference>
<dbReference type="EC" id="2.7.7.7" evidence="2"/>
<dbReference type="CDD" id="cd18137">
    <property type="entry name" value="HLD_clamp_pol_III_gamma_tau"/>
    <property type="match status" value="1"/>
</dbReference>
<dbReference type="InterPro" id="IPR012763">
    <property type="entry name" value="DNA_pol_III_sug/sutau_N"/>
</dbReference>
<keyword evidence="4" id="KW-0548">Nucleotidyltransferase</keyword>
<dbReference type="InterPro" id="IPR048448">
    <property type="entry name" value="DnaX-like_C"/>
</dbReference>
<keyword evidence="12" id="KW-0175">Coiled coil</keyword>
<dbReference type="Gene3D" id="1.10.8.60">
    <property type="match status" value="1"/>
</dbReference>
<dbReference type="GO" id="GO:0003677">
    <property type="term" value="F:DNA binding"/>
    <property type="evidence" value="ECO:0007669"/>
    <property type="project" value="InterPro"/>
</dbReference>
<dbReference type="InterPro" id="IPR027417">
    <property type="entry name" value="P-loop_NTPase"/>
</dbReference>
<keyword evidence="5" id="KW-0235">DNA replication</keyword>
<dbReference type="GO" id="GO:0003887">
    <property type="term" value="F:DNA-directed DNA polymerase activity"/>
    <property type="evidence" value="ECO:0007669"/>
    <property type="project" value="UniProtKB-KW"/>
</dbReference>
<dbReference type="InterPro" id="IPR003593">
    <property type="entry name" value="AAA+_ATPase"/>
</dbReference>
<feature type="domain" description="AAA+ ATPase" evidence="14">
    <location>
        <begin position="45"/>
        <end position="187"/>
    </location>
</feature>
<dbReference type="Gene3D" id="1.20.272.10">
    <property type="match status" value="1"/>
</dbReference>
<dbReference type="PANTHER" id="PTHR11669:SF0">
    <property type="entry name" value="PROTEIN STICHEL-LIKE 2"/>
    <property type="match status" value="1"/>
</dbReference>
<dbReference type="FunFam" id="3.40.50.300:FF:000014">
    <property type="entry name" value="DNA polymerase III subunit gamma/tau"/>
    <property type="match status" value="1"/>
</dbReference>